<sequence>MLKALKKLYYNTITRSSSKRLQRTSTSTVGRESTEPRARSRLCDELDNVTKYEETVSTELSDVGSRVKSTATDKPRRVRVSTTAVDIKEPRGVIWWRGRFLNINAVSRRAADGRRGASSKTAFRNSYQGKAYDNLKSPSPIVAPDLNAPRDRG</sequence>
<feature type="region of interest" description="Disordered" evidence="1">
    <location>
        <begin position="111"/>
        <end position="153"/>
    </location>
</feature>
<feature type="region of interest" description="Disordered" evidence="1">
    <location>
        <begin position="19"/>
        <end position="39"/>
    </location>
</feature>
<evidence type="ECO:0000256" key="1">
    <source>
        <dbReference type="SAM" id="MobiDB-lite"/>
    </source>
</evidence>
<evidence type="ECO:0000313" key="2">
    <source>
        <dbReference type="EMBL" id="GBP64722.1"/>
    </source>
</evidence>
<reference evidence="2 3" key="1">
    <citation type="journal article" date="2019" name="Commun. Biol.">
        <title>The bagworm genome reveals a unique fibroin gene that provides high tensile strength.</title>
        <authorList>
            <person name="Kono N."/>
            <person name="Nakamura H."/>
            <person name="Ohtoshi R."/>
            <person name="Tomita M."/>
            <person name="Numata K."/>
            <person name="Arakawa K."/>
        </authorList>
    </citation>
    <scope>NUCLEOTIDE SEQUENCE [LARGE SCALE GENOMIC DNA]</scope>
</reference>
<dbReference type="Proteomes" id="UP000299102">
    <property type="component" value="Unassembled WGS sequence"/>
</dbReference>
<protein>
    <submittedName>
        <fullName evidence="2">Uncharacterized protein</fullName>
    </submittedName>
</protein>
<gene>
    <name evidence="2" type="ORF">EVAR_56754_1</name>
</gene>
<accession>A0A4C1XP05</accession>
<name>A0A4C1XP05_EUMVA</name>
<keyword evidence="3" id="KW-1185">Reference proteome</keyword>
<dbReference type="EMBL" id="BGZK01000907">
    <property type="protein sequence ID" value="GBP64722.1"/>
    <property type="molecule type" value="Genomic_DNA"/>
</dbReference>
<proteinExistence type="predicted"/>
<organism evidence="2 3">
    <name type="scientific">Eumeta variegata</name>
    <name type="common">Bagworm moth</name>
    <name type="synonym">Eumeta japonica</name>
    <dbReference type="NCBI Taxonomy" id="151549"/>
    <lineage>
        <taxon>Eukaryota</taxon>
        <taxon>Metazoa</taxon>
        <taxon>Ecdysozoa</taxon>
        <taxon>Arthropoda</taxon>
        <taxon>Hexapoda</taxon>
        <taxon>Insecta</taxon>
        <taxon>Pterygota</taxon>
        <taxon>Neoptera</taxon>
        <taxon>Endopterygota</taxon>
        <taxon>Lepidoptera</taxon>
        <taxon>Glossata</taxon>
        <taxon>Ditrysia</taxon>
        <taxon>Tineoidea</taxon>
        <taxon>Psychidae</taxon>
        <taxon>Oiketicinae</taxon>
        <taxon>Eumeta</taxon>
    </lineage>
</organism>
<comment type="caution">
    <text evidence="2">The sequence shown here is derived from an EMBL/GenBank/DDBJ whole genome shotgun (WGS) entry which is preliminary data.</text>
</comment>
<dbReference type="AlphaFoldDB" id="A0A4C1XP05"/>
<evidence type="ECO:0000313" key="3">
    <source>
        <dbReference type="Proteomes" id="UP000299102"/>
    </source>
</evidence>